<gene>
    <name evidence="2" type="ORF">BBOMB_1045</name>
</gene>
<accession>A0A080N3D2</accession>
<name>A0A080N3D2_9BIFI</name>
<keyword evidence="3" id="KW-1185">Reference proteome</keyword>
<feature type="region of interest" description="Disordered" evidence="1">
    <location>
        <begin position="1"/>
        <end position="22"/>
    </location>
</feature>
<proteinExistence type="predicted"/>
<evidence type="ECO:0000313" key="3">
    <source>
        <dbReference type="Proteomes" id="UP000028730"/>
    </source>
</evidence>
<reference evidence="2 3" key="1">
    <citation type="journal article" date="2014" name="Appl. Environ. Microbiol.">
        <title>Genomic encyclopedia of type strains of the genus Bifidobacterium.</title>
        <authorList>
            <person name="Milani C."/>
            <person name="Lugli G.A."/>
            <person name="Duranti S."/>
            <person name="Turroni F."/>
            <person name="Bottacini F."/>
            <person name="Mangifesta M."/>
            <person name="Sanchez B."/>
            <person name="Viappiani A."/>
            <person name="Mancabelli L."/>
            <person name="Taminiau B."/>
            <person name="Delcenserie V."/>
            <person name="Barrangou R."/>
            <person name="Margolles A."/>
            <person name="van Sinderen D."/>
            <person name="Ventura M."/>
        </authorList>
    </citation>
    <scope>NUCLEOTIDE SEQUENCE [LARGE SCALE GENOMIC DNA]</scope>
    <source>
        <strain evidence="2 3">DSM 19703</strain>
    </source>
</reference>
<dbReference type="AlphaFoldDB" id="A0A080N3D2"/>
<dbReference type="EMBL" id="ATLK01000001">
    <property type="protein sequence ID" value="KFF31658.1"/>
    <property type="molecule type" value="Genomic_DNA"/>
</dbReference>
<dbReference type="STRING" id="1341695.BBOMB_1045"/>
<evidence type="ECO:0000313" key="2">
    <source>
        <dbReference type="EMBL" id="KFF31658.1"/>
    </source>
</evidence>
<protein>
    <submittedName>
        <fullName evidence="2">Uncharacterized protein</fullName>
    </submittedName>
</protein>
<sequence length="73" mass="8278">MMPETKPENHIGNPSETESPQMERIAHQLTRIADTMQGQGMQVDRDAALKAWPLRIYQDEYLAALQSLGIELL</sequence>
<dbReference type="Proteomes" id="UP000028730">
    <property type="component" value="Unassembled WGS sequence"/>
</dbReference>
<evidence type="ECO:0000256" key="1">
    <source>
        <dbReference type="SAM" id="MobiDB-lite"/>
    </source>
</evidence>
<comment type="caution">
    <text evidence="2">The sequence shown here is derived from an EMBL/GenBank/DDBJ whole genome shotgun (WGS) entry which is preliminary data.</text>
</comment>
<dbReference type="eggNOG" id="ENOG5030RZI">
    <property type="taxonomic scope" value="Bacteria"/>
</dbReference>
<organism evidence="2 3">
    <name type="scientific">Bifidobacterium bombi DSM 19703</name>
    <dbReference type="NCBI Taxonomy" id="1341695"/>
    <lineage>
        <taxon>Bacteria</taxon>
        <taxon>Bacillati</taxon>
        <taxon>Actinomycetota</taxon>
        <taxon>Actinomycetes</taxon>
        <taxon>Bifidobacteriales</taxon>
        <taxon>Bifidobacteriaceae</taxon>
        <taxon>Bifidobacterium</taxon>
    </lineage>
</organism>